<gene>
    <name evidence="3" type="ORF">MCAPa_7270</name>
</gene>
<evidence type="ECO:0000256" key="2">
    <source>
        <dbReference type="SAM" id="MobiDB-lite"/>
    </source>
</evidence>
<evidence type="ECO:0000313" key="3">
    <source>
        <dbReference type="EMBL" id="KEZ18003.1"/>
    </source>
</evidence>
<name>A0A084EJ61_MYCCA</name>
<comment type="caution">
    <text evidence="3">The sequence shown here is derived from an EMBL/GenBank/DDBJ whole genome shotgun (WGS) entry which is preliminary data.</text>
</comment>
<dbReference type="Pfam" id="PF03382">
    <property type="entry name" value="DUF285"/>
    <property type="match status" value="2"/>
</dbReference>
<dbReference type="PROSITE" id="PS51257">
    <property type="entry name" value="PROKAR_LIPOPROTEIN"/>
    <property type="match status" value="1"/>
</dbReference>
<reference evidence="3 4" key="1">
    <citation type="submission" date="2014-02" db="EMBL/GenBank/DDBJ databases">
        <title>Genome sequence of Mycoplasma capricolum subsp. capricolum strain 14232.</title>
        <authorList>
            <person name="Sirand-Pugnet P."/>
            <person name="Breton M."/>
            <person name="Dordet-Frisoni E."/>
            <person name="Baranowski E."/>
            <person name="Barre A."/>
            <person name="Couture C."/>
            <person name="Dupuy V."/>
            <person name="Gaurivaud P."/>
            <person name="Jacob D."/>
            <person name="Lemaitre C."/>
            <person name="Manso-Silvan L."/>
            <person name="Nikolski M."/>
            <person name="Nouvel L.-X."/>
            <person name="Poumarat F."/>
            <person name="Tardy F."/>
            <person name="Thebault P."/>
            <person name="Theil S."/>
            <person name="Citti C."/>
            <person name="Thiaucourt F."/>
            <person name="Blanchard A."/>
        </authorList>
    </citation>
    <scope>NUCLEOTIDE SEQUENCE [LARGE SCALE GENOMIC DNA]</scope>
    <source>
        <strain evidence="3 4">14232</strain>
    </source>
</reference>
<proteinExistence type="predicted"/>
<feature type="coiled-coil region" evidence="1">
    <location>
        <begin position="194"/>
        <end position="221"/>
    </location>
</feature>
<evidence type="ECO:0000313" key="4">
    <source>
        <dbReference type="Proteomes" id="UP000028533"/>
    </source>
</evidence>
<organism evidence="3 4">
    <name type="scientific">Mycoplasma capricolum subsp. capricolum 14232</name>
    <dbReference type="NCBI Taxonomy" id="1188238"/>
    <lineage>
        <taxon>Bacteria</taxon>
        <taxon>Bacillati</taxon>
        <taxon>Mycoplasmatota</taxon>
        <taxon>Mollicutes</taxon>
        <taxon>Mycoplasmataceae</taxon>
        <taxon>Mycoplasma</taxon>
    </lineage>
</organism>
<accession>A0A084EJ61</accession>
<dbReference type="RefSeq" id="WP_036432329.1">
    <property type="nucleotide sequence ID" value="NZ_JFDO01000027.1"/>
</dbReference>
<dbReference type="Proteomes" id="UP000028533">
    <property type="component" value="Unassembled WGS sequence"/>
</dbReference>
<evidence type="ECO:0008006" key="5">
    <source>
        <dbReference type="Google" id="ProtNLM"/>
    </source>
</evidence>
<feature type="region of interest" description="Disordered" evidence="2">
    <location>
        <begin position="42"/>
        <end position="64"/>
    </location>
</feature>
<evidence type="ECO:0000256" key="1">
    <source>
        <dbReference type="SAM" id="Coils"/>
    </source>
</evidence>
<sequence length="428" mass="49936">MKKTLAILSSFTLATFVTPMVISCSWSLNSFNGNSFLNNRDINSSSSNNNTHRNNLNSNNNSSKNTNYDSNLLVSLESNNFEVKLFNDSWEQTSKIYQKEIIELISELTNWEIELFKDKDLSLDEIRSLYNEFIYPSKIQIQWWKFIVKQAEYELNKTQINLRNLVIQLKRTIDYIDNQKHLDSDNSDESADSIKTLNNLKTFLTNQLENFKKQLSNEKLEIETLYDPNDETICTQIGYFTNDNDEIQIEQFKPTTKKVPKVLPKEITSLKAAFADNKNKTIDGIEYWDTSNITNMSELFTKTTLFNQDISNWNTSNVDDMSFMFEDSNSFNQDISNWDTSNVKNMNKMFSNAKNFNQEISTKKIGDESNQYIGWNTSFVKNMNEMFNGADSFNQNISNWNILNLENFNNFSNSNPSWKLEHKPKFNK</sequence>
<protein>
    <recommendedName>
        <fullName evidence="5">Lipoprotein</fullName>
    </recommendedName>
</protein>
<dbReference type="InterPro" id="IPR005046">
    <property type="entry name" value="DUF285"/>
</dbReference>
<dbReference type="NCBIfam" id="TIGR02167">
    <property type="entry name" value="Liste_lipo_26"/>
    <property type="match status" value="2"/>
</dbReference>
<dbReference type="AlphaFoldDB" id="A0A084EJ61"/>
<dbReference type="EMBL" id="JFDO01000027">
    <property type="protein sequence ID" value="KEZ18003.1"/>
    <property type="molecule type" value="Genomic_DNA"/>
</dbReference>
<dbReference type="InterPro" id="IPR011889">
    <property type="entry name" value="Liste_lipo_26"/>
</dbReference>
<keyword evidence="1" id="KW-0175">Coiled coil</keyword>